<feature type="compositionally biased region" description="Basic and acidic residues" evidence="1">
    <location>
        <begin position="1030"/>
        <end position="1051"/>
    </location>
</feature>
<reference evidence="3" key="1">
    <citation type="submission" date="2017-01" db="EMBL/GenBank/DDBJ databases">
        <title>Comparative genomics of anhydrobiosis in the tardigrade Hypsibius dujardini.</title>
        <authorList>
            <person name="Yoshida Y."/>
            <person name="Koutsovoulos G."/>
            <person name="Laetsch D."/>
            <person name="Stevens L."/>
            <person name="Kumar S."/>
            <person name="Horikawa D."/>
            <person name="Ishino K."/>
            <person name="Komine S."/>
            <person name="Tomita M."/>
            <person name="Blaxter M."/>
            <person name="Arakawa K."/>
        </authorList>
    </citation>
    <scope>NUCLEOTIDE SEQUENCE [LARGE SCALE GENOMIC DNA]</scope>
    <source>
        <strain evidence="3">Z151</strain>
    </source>
</reference>
<feature type="region of interest" description="Disordered" evidence="1">
    <location>
        <begin position="59"/>
        <end position="82"/>
    </location>
</feature>
<feature type="compositionally biased region" description="Basic and acidic residues" evidence="1">
    <location>
        <begin position="1228"/>
        <end position="1238"/>
    </location>
</feature>
<evidence type="ECO:0000256" key="1">
    <source>
        <dbReference type="SAM" id="MobiDB-lite"/>
    </source>
</evidence>
<feature type="region of interest" description="Disordered" evidence="1">
    <location>
        <begin position="407"/>
        <end position="489"/>
    </location>
</feature>
<organism evidence="2 3">
    <name type="scientific">Hypsibius exemplaris</name>
    <name type="common">Freshwater tardigrade</name>
    <dbReference type="NCBI Taxonomy" id="2072580"/>
    <lineage>
        <taxon>Eukaryota</taxon>
        <taxon>Metazoa</taxon>
        <taxon>Ecdysozoa</taxon>
        <taxon>Tardigrada</taxon>
        <taxon>Eutardigrada</taxon>
        <taxon>Parachela</taxon>
        <taxon>Hypsibioidea</taxon>
        <taxon>Hypsibiidae</taxon>
        <taxon>Hypsibius</taxon>
    </lineage>
</organism>
<name>A0A1W0WSU2_HYPEX</name>
<evidence type="ECO:0000313" key="3">
    <source>
        <dbReference type="Proteomes" id="UP000192578"/>
    </source>
</evidence>
<feature type="compositionally biased region" description="Low complexity" evidence="1">
    <location>
        <begin position="473"/>
        <end position="489"/>
    </location>
</feature>
<dbReference type="OrthoDB" id="10072008at2759"/>
<dbReference type="Proteomes" id="UP000192578">
    <property type="component" value="Unassembled WGS sequence"/>
</dbReference>
<gene>
    <name evidence="2" type="ORF">BV898_07660</name>
</gene>
<protein>
    <submittedName>
        <fullName evidence="2">Uncharacterized protein</fullName>
    </submittedName>
</protein>
<dbReference type="EMBL" id="MTYJ01000051">
    <property type="protein sequence ID" value="OQV18264.1"/>
    <property type="molecule type" value="Genomic_DNA"/>
</dbReference>
<feature type="compositionally biased region" description="Basic and acidic residues" evidence="1">
    <location>
        <begin position="564"/>
        <end position="575"/>
    </location>
</feature>
<evidence type="ECO:0000313" key="2">
    <source>
        <dbReference type="EMBL" id="OQV18264.1"/>
    </source>
</evidence>
<feature type="compositionally biased region" description="Acidic residues" evidence="1">
    <location>
        <begin position="450"/>
        <end position="462"/>
    </location>
</feature>
<feature type="region of interest" description="Disordered" evidence="1">
    <location>
        <begin position="1219"/>
        <end position="1238"/>
    </location>
</feature>
<proteinExistence type="predicted"/>
<feature type="compositionally biased region" description="Basic residues" evidence="1">
    <location>
        <begin position="412"/>
        <end position="427"/>
    </location>
</feature>
<keyword evidence="3" id="KW-1185">Reference proteome</keyword>
<feature type="region of interest" description="Disordered" evidence="1">
    <location>
        <begin position="1021"/>
        <end position="1051"/>
    </location>
</feature>
<sequence>MTTKEPSVDVARVSLGILNTFLDPARAPKHEYLGLNPQWKPIAAGDRRLPPEMDTVNWFHGPDRGPEPAGLSGPDLTEPDSVDTFEDQYQRTFQGQPPQIFIPMRFRLPDLPLKFPKQRQMELDDGLGVYLPKTLLDREFKTELQEEIVRLMPSYADFKRYFGGPDPASAPPMDERDRWIVRKRYSKLCIKYKHQQQKLRQFLHRKWRDVIPDCGSKMTNTMLELSTFRRSRPDWRSYLAFVRTFANRYDFLPQLLAEPLKNAPPLPPAGKLLAYVQELNMARIDPTKCQREFAKPLLNQYKRLRMTKRIAKRKAEIAKDLADEKAAAAAAEKLRNNSKKTFGVPKRAPEILPPPPVGPKTFIQRIRESRRILADQKKLKAKLKQSGYTKKNAAVELRPIICDQSHDERKEARRLRRKDRRKTHQKATGHTSQNPFSVDITGPRRLYLDGSDDSDCSSDDDGAQQRRMDPLLNDDSNNSDADRAAAAAAPKKVKSIVNRTRALTLQEKTVVLPGKKEALWRKRERTMETKNFSKILKRSGGDDATTRTLHREGTLIKGNAPQRDSLRQKNEEKTQIRKTCSPQKPEEVKATENAVPDMSETSQATPNQPLDVSAIVQAADTYVSDNVEAVTATANQRSGMPGSVQVISKRHSDMPGQVKTTDNRLAEMSAIVLTSDNRAADMPVTVKVAKTRPSNMPGMVKATGNQTSDKAETIKASKTRHSDMLRTFKTSTNEPLNLPGIVKPGEEPVPGTVAGVAIVQTGIKQSFPSENAKHPQTDGEPFVTIPAATTHDSSDRCTPEFEQEQLIEPRLRAEFYSESAQLFTDTPDSRHIVSPLVWQLPNDPIYRHQYTRKLSNKMHQGEFPLSEEDKARLDAEPAEKRRLEEAERLRRHRESCGIKAAMEKHFVATKWEDLDTDGKKLNFVEDPESFYDPPVDYEEPEGYYDVSLTDLDVTEGMFDPEDEDGRRWLMKANNVEDVTVEASQIPHQEEPHSIKAEHGEQIEQKVEKLCERSVHVQEVDAVTSISRQPIRPDKEPSKLDQEPAGEDKHSEILRSSPTDYTKSALKFITALHPSNFTPNSSRSAQNHTDHYIRDDEIWDLVSEDIDEGDGETEGISCQAGQSGQEHHRSKWRSLRRHRKLHQDGPFRTAKPLHREPIVVTASAAAVMAADKVQTDKAHSVLTMMNKLDGILYNQGRPCRTSKSRHPDKDAKFVCTAQRKMKEEEENEQERRQHAERIHPRYYAASKRPDVTVQTVPVNGKKVHFSLKLLPLRWGHVETVRVDASVSSVESIKTDKNGRVTVVRRKKTTKRLPEFMKKWKRLLPTNRPPSL</sequence>
<comment type="caution">
    <text evidence="2">The sequence shown here is derived from an EMBL/GenBank/DDBJ whole genome shotgun (WGS) entry which is preliminary data.</text>
</comment>
<feature type="region of interest" description="Disordered" evidence="1">
    <location>
        <begin position="1108"/>
        <end position="1134"/>
    </location>
</feature>
<feature type="region of interest" description="Disordered" evidence="1">
    <location>
        <begin position="557"/>
        <end position="606"/>
    </location>
</feature>
<accession>A0A1W0WSU2</accession>